<keyword evidence="6" id="KW-1185">Reference proteome</keyword>
<evidence type="ECO:0000256" key="1">
    <source>
        <dbReference type="ARBA" id="ARBA00008857"/>
    </source>
</evidence>
<proteinExistence type="inferred from homology"/>
<dbReference type="Pfam" id="PF13102">
    <property type="entry name" value="Phage_int_SAM_5"/>
    <property type="match status" value="1"/>
</dbReference>
<feature type="domain" description="Tyr recombinase" evidence="4">
    <location>
        <begin position="210"/>
        <end position="384"/>
    </location>
</feature>
<evidence type="ECO:0000259" key="4">
    <source>
        <dbReference type="PROSITE" id="PS51898"/>
    </source>
</evidence>
<dbReference type="InterPro" id="IPR025269">
    <property type="entry name" value="SAM-like_dom"/>
</dbReference>
<dbReference type="InterPro" id="IPR011010">
    <property type="entry name" value="DNA_brk_join_enz"/>
</dbReference>
<keyword evidence="3" id="KW-0233">DNA recombination</keyword>
<dbReference type="InterPro" id="IPR050090">
    <property type="entry name" value="Tyrosine_recombinase_XerCD"/>
</dbReference>
<comment type="similarity">
    <text evidence="1">Belongs to the 'phage' integrase family.</text>
</comment>
<name>A0ABS0QAZ2_9BACT</name>
<dbReference type="Gene3D" id="1.10.443.10">
    <property type="entry name" value="Intergrase catalytic core"/>
    <property type="match status" value="1"/>
</dbReference>
<dbReference type="EMBL" id="JAEDAE010000009">
    <property type="protein sequence ID" value="MBH8559867.1"/>
    <property type="molecule type" value="Genomic_DNA"/>
</dbReference>
<reference evidence="5 6" key="1">
    <citation type="submission" date="2020-12" db="EMBL/GenBank/DDBJ databases">
        <title>Hymenobacter sp.</title>
        <authorList>
            <person name="Kim M.K."/>
        </authorList>
    </citation>
    <scope>NUCLEOTIDE SEQUENCE [LARGE SCALE GENOMIC DNA]</scope>
    <source>
        <strain evidence="5 6">BT442</strain>
    </source>
</reference>
<evidence type="ECO:0000256" key="3">
    <source>
        <dbReference type="ARBA" id="ARBA00023172"/>
    </source>
</evidence>
<evidence type="ECO:0000256" key="2">
    <source>
        <dbReference type="ARBA" id="ARBA00023125"/>
    </source>
</evidence>
<dbReference type="PANTHER" id="PTHR30349">
    <property type="entry name" value="PHAGE INTEGRASE-RELATED"/>
    <property type="match status" value="1"/>
</dbReference>
<dbReference type="InterPro" id="IPR010998">
    <property type="entry name" value="Integrase_recombinase_N"/>
</dbReference>
<organism evidence="5 6">
    <name type="scientific">Hymenobacter negativus</name>
    <dbReference type="NCBI Taxonomy" id="2795026"/>
    <lineage>
        <taxon>Bacteria</taxon>
        <taxon>Pseudomonadati</taxon>
        <taxon>Bacteroidota</taxon>
        <taxon>Cytophagia</taxon>
        <taxon>Cytophagales</taxon>
        <taxon>Hymenobacteraceae</taxon>
        <taxon>Hymenobacter</taxon>
    </lineage>
</organism>
<protein>
    <submittedName>
        <fullName evidence="5">Site-specific integrase</fullName>
    </submittedName>
</protein>
<dbReference type="Proteomes" id="UP000625631">
    <property type="component" value="Unassembled WGS sequence"/>
</dbReference>
<comment type="caution">
    <text evidence="5">The sequence shown here is derived from an EMBL/GenBank/DDBJ whole genome shotgun (WGS) entry which is preliminary data.</text>
</comment>
<dbReference type="Pfam" id="PF00589">
    <property type="entry name" value="Phage_integrase"/>
    <property type="match status" value="1"/>
</dbReference>
<dbReference type="InterPro" id="IPR013762">
    <property type="entry name" value="Integrase-like_cat_sf"/>
</dbReference>
<accession>A0ABS0QAZ2</accession>
<sequence length="391" mass="44836">MQVVLDSEVVPVALGITWPALLVDEDTGTCLTKLPKAQQGPSYAEAVAAAKKVFGADWEKQAADHNLIIGQALGRANKVFRDARMGEVALDKARFLTEYKTGGSKVDFLVFMSARINERFDRGEINKSTWKNHRSTYNKLADFRKKIPFNTLTHRFADEFEGWLKRNGHGDVNTRWGRHRDVKTYLAYAKRDKIPFEDPYAHFRPKQGESSWKALQPDEFDKLEAYYKLCAPCHPHRRVLQKFLFSCTSSLRLGDLKAIGQAKLNDRQLHIKTHKGREQYGKELLLPLTRKALRYLREAQQENGTEGFFDYSDQYTNRQLQEMAAVLGIQTHLHNHVGRETFATNFIRYGGNVAVLQKLMGHSKLSTTMKYVHVDEAMKQAEIDRMDALDN</sequence>
<dbReference type="InterPro" id="IPR002104">
    <property type="entry name" value="Integrase_catalytic"/>
</dbReference>
<evidence type="ECO:0000313" key="5">
    <source>
        <dbReference type="EMBL" id="MBH8559867.1"/>
    </source>
</evidence>
<evidence type="ECO:0000313" key="6">
    <source>
        <dbReference type="Proteomes" id="UP000625631"/>
    </source>
</evidence>
<keyword evidence="2" id="KW-0238">DNA-binding</keyword>
<gene>
    <name evidence="5" type="ORF">I7X13_17540</name>
</gene>
<dbReference type="PROSITE" id="PS51898">
    <property type="entry name" value="TYR_RECOMBINASE"/>
    <property type="match status" value="1"/>
</dbReference>
<dbReference type="Gene3D" id="1.10.150.130">
    <property type="match status" value="1"/>
</dbReference>
<dbReference type="CDD" id="cd01185">
    <property type="entry name" value="INTN1_C_like"/>
    <property type="match status" value="1"/>
</dbReference>
<dbReference type="SUPFAM" id="SSF56349">
    <property type="entry name" value="DNA breaking-rejoining enzymes"/>
    <property type="match status" value="1"/>
</dbReference>
<dbReference type="PANTHER" id="PTHR30349:SF64">
    <property type="entry name" value="PROPHAGE INTEGRASE INTD-RELATED"/>
    <property type="match status" value="1"/>
</dbReference>